<feature type="transmembrane region" description="Helical" evidence="6">
    <location>
        <begin position="156"/>
        <end position="175"/>
    </location>
</feature>
<organism evidence="7 8">
    <name type="scientific">Guptibacillus hwajinpoensis</name>
    <dbReference type="NCBI Taxonomy" id="208199"/>
    <lineage>
        <taxon>Bacteria</taxon>
        <taxon>Bacillati</taxon>
        <taxon>Bacillota</taxon>
        <taxon>Bacilli</taxon>
        <taxon>Bacillales</taxon>
        <taxon>Guptibacillaceae</taxon>
        <taxon>Guptibacillus</taxon>
    </lineage>
</organism>
<evidence type="ECO:0000313" key="8">
    <source>
        <dbReference type="Proteomes" id="UP000447833"/>
    </source>
</evidence>
<evidence type="ECO:0000256" key="4">
    <source>
        <dbReference type="ARBA" id="ARBA00022989"/>
    </source>
</evidence>
<keyword evidence="5 6" id="KW-0472">Membrane</keyword>
<accession>A0A845EYA6</accession>
<dbReference type="AlphaFoldDB" id="A0A845EYA6"/>
<dbReference type="RefSeq" id="WP_160919174.1">
    <property type="nucleotide sequence ID" value="NZ_WMEY01000003.1"/>
</dbReference>
<evidence type="ECO:0000256" key="6">
    <source>
        <dbReference type="SAM" id="Phobius"/>
    </source>
</evidence>
<keyword evidence="2 6" id="KW-0812">Transmembrane</keyword>
<feature type="transmembrane region" description="Helical" evidence="6">
    <location>
        <begin position="205"/>
        <end position="228"/>
    </location>
</feature>
<dbReference type="GO" id="GO:0008360">
    <property type="term" value="P:regulation of cell shape"/>
    <property type="evidence" value="ECO:0007669"/>
    <property type="project" value="UniProtKB-KW"/>
</dbReference>
<evidence type="ECO:0000256" key="3">
    <source>
        <dbReference type="ARBA" id="ARBA00022960"/>
    </source>
</evidence>
<feature type="transmembrane region" description="Helical" evidence="6">
    <location>
        <begin position="12"/>
        <end position="32"/>
    </location>
</feature>
<evidence type="ECO:0000256" key="5">
    <source>
        <dbReference type="ARBA" id="ARBA00023136"/>
    </source>
</evidence>
<name>A0A845EYA6_9BACL</name>
<dbReference type="GO" id="GO:0051301">
    <property type="term" value="P:cell division"/>
    <property type="evidence" value="ECO:0007669"/>
    <property type="project" value="InterPro"/>
</dbReference>
<dbReference type="EMBL" id="WMEY01000003">
    <property type="protein sequence ID" value="MYL63540.1"/>
    <property type="molecule type" value="Genomic_DNA"/>
</dbReference>
<dbReference type="InterPro" id="IPR001182">
    <property type="entry name" value="FtsW/RodA"/>
</dbReference>
<feature type="transmembrane region" description="Helical" evidence="6">
    <location>
        <begin position="364"/>
        <end position="384"/>
    </location>
</feature>
<dbReference type="GO" id="GO:0032153">
    <property type="term" value="C:cell division site"/>
    <property type="evidence" value="ECO:0007669"/>
    <property type="project" value="TreeGrafter"/>
</dbReference>
<keyword evidence="4 6" id="KW-1133">Transmembrane helix</keyword>
<feature type="transmembrane region" description="Helical" evidence="6">
    <location>
        <begin position="78"/>
        <end position="98"/>
    </location>
</feature>
<comment type="caution">
    <text evidence="7">The sequence shown here is derived from an EMBL/GenBank/DDBJ whole genome shotgun (WGS) entry which is preliminary data.</text>
</comment>
<dbReference type="PANTHER" id="PTHR30474:SF1">
    <property type="entry name" value="PEPTIDOGLYCAN GLYCOSYLTRANSFERASE MRDB"/>
    <property type="match status" value="1"/>
</dbReference>
<feature type="transmembrane region" description="Helical" evidence="6">
    <location>
        <begin position="181"/>
        <end position="198"/>
    </location>
</feature>
<dbReference type="GO" id="GO:0015648">
    <property type="term" value="F:lipid-linked peptidoglycan transporter activity"/>
    <property type="evidence" value="ECO:0007669"/>
    <property type="project" value="TreeGrafter"/>
</dbReference>
<feature type="transmembrane region" description="Helical" evidence="6">
    <location>
        <begin position="52"/>
        <end position="71"/>
    </location>
</feature>
<dbReference type="PANTHER" id="PTHR30474">
    <property type="entry name" value="CELL CYCLE PROTEIN"/>
    <property type="match status" value="1"/>
</dbReference>
<protein>
    <submittedName>
        <fullName evidence="7">Rod shape-determining protein RodA</fullName>
    </submittedName>
</protein>
<gene>
    <name evidence="7" type="ORF">GLW07_09260</name>
</gene>
<feature type="transmembrane region" description="Helical" evidence="6">
    <location>
        <begin position="288"/>
        <end position="314"/>
    </location>
</feature>
<dbReference type="PROSITE" id="PS00428">
    <property type="entry name" value="FTSW_RODA_SPOVE"/>
    <property type="match status" value="1"/>
</dbReference>
<comment type="subcellular location">
    <subcellularLocation>
        <location evidence="1">Membrane</location>
        <topology evidence="1">Multi-pass membrane protein</topology>
    </subcellularLocation>
</comment>
<dbReference type="Pfam" id="PF01098">
    <property type="entry name" value="FTSW_RODA_SPOVE"/>
    <property type="match status" value="1"/>
</dbReference>
<dbReference type="Proteomes" id="UP000447833">
    <property type="component" value="Unassembled WGS sequence"/>
</dbReference>
<feature type="transmembrane region" description="Helical" evidence="6">
    <location>
        <begin position="326"/>
        <end position="344"/>
    </location>
</feature>
<proteinExistence type="predicted"/>
<dbReference type="InterPro" id="IPR018365">
    <property type="entry name" value="Cell_cycle_FtsW-rel_CS"/>
</dbReference>
<dbReference type="GO" id="GO:0005886">
    <property type="term" value="C:plasma membrane"/>
    <property type="evidence" value="ECO:0007669"/>
    <property type="project" value="TreeGrafter"/>
</dbReference>
<sequence length="394" mass="43681">MNNDNQTPWQQIDFTLLFFVFLLMCISTVAIYSAQASLPGELKNFNFAGRQLTWYFVGAFVLSLTLVIDFDRFRQLSWYLYGFGILLLILLAVSPEYIGSYQIAPIRNGAKSWFVLPGLGSVQPSEFMKIFLIIAIASASVSHHEKHPSKTIQTDLILLAKIFGIAAAPLLIVMAQPDLGTAMVFTAIVVSITLVSGVRWRLLSLLSLIGVAGISTFVFIFFKFPAFFKAYLLDEYQLARFYGWLAPEEYADAGYQATKAILAIGSGKLEGKGYADGTVYFPEAHTDFIFAVIGEEFGFIGASITISIFFMLIYRMIHTALESNESFGSYLCAGVIGMLTFQVFQNIGMTIRILPITGIPLPFVSYGGSALLTYMIAVGLVLNVRSRTKTYMFE</sequence>
<keyword evidence="3" id="KW-0133">Cell shape</keyword>
<evidence type="ECO:0000256" key="1">
    <source>
        <dbReference type="ARBA" id="ARBA00004141"/>
    </source>
</evidence>
<evidence type="ECO:0000256" key="2">
    <source>
        <dbReference type="ARBA" id="ARBA00022692"/>
    </source>
</evidence>
<reference evidence="7 8" key="1">
    <citation type="submission" date="2019-11" db="EMBL/GenBank/DDBJ databases">
        <title>Genome sequences of 17 halophilic strains isolated from different environments.</title>
        <authorList>
            <person name="Furrow R.E."/>
        </authorList>
    </citation>
    <scope>NUCLEOTIDE SEQUENCE [LARGE SCALE GENOMIC DNA]</scope>
    <source>
        <strain evidence="7 8">22506_14_FS</strain>
    </source>
</reference>
<evidence type="ECO:0000313" key="7">
    <source>
        <dbReference type="EMBL" id="MYL63540.1"/>
    </source>
</evidence>